<feature type="domain" description="Methyltransferase" evidence="4">
    <location>
        <begin position="50"/>
        <end position="145"/>
    </location>
</feature>
<dbReference type="PANTHER" id="PTHR43464">
    <property type="entry name" value="METHYLTRANSFERASE"/>
    <property type="match status" value="1"/>
</dbReference>
<dbReference type="EMBL" id="RKLN01000006">
    <property type="protein sequence ID" value="RVW00861.1"/>
    <property type="molecule type" value="Genomic_DNA"/>
</dbReference>
<dbReference type="GO" id="GO:0008168">
    <property type="term" value="F:methyltransferase activity"/>
    <property type="evidence" value="ECO:0007669"/>
    <property type="project" value="UniProtKB-KW"/>
</dbReference>
<dbReference type="InterPro" id="IPR029063">
    <property type="entry name" value="SAM-dependent_MTases_sf"/>
</dbReference>
<keyword evidence="1 5" id="KW-0489">Methyltransferase</keyword>
<dbReference type="Proteomes" id="UP000284333">
    <property type="component" value="Unassembled WGS sequence"/>
</dbReference>
<gene>
    <name evidence="5" type="ORF">EF834_15825</name>
</gene>
<dbReference type="PANTHER" id="PTHR43464:SF19">
    <property type="entry name" value="UBIQUINONE BIOSYNTHESIS O-METHYLTRANSFERASE, MITOCHONDRIAL"/>
    <property type="match status" value="1"/>
</dbReference>
<name>A0A3S3DWU1_9NOCA</name>
<dbReference type="SUPFAM" id="SSF53335">
    <property type="entry name" value="S-adenosyl-L-methionine-dependent methyltransferases"/>
    <property type="match status" value="1"/>
</dbReference>
<evidence type="ECO:0000256" key="2">
    <source>
        <dbReference type="ARBA" id="ARBA00022679"/>
    </source>
</evidence>
<dbReference type="Gene3D" id="3.40.50.150">
    <property type="entry name" value="Vaccinia Virus protein VP39"/>
    <property type="match status" value="1"/>
</dbReference>
<dbReference type="OrthoDB" id="3825914at2"/>
<evidence type="ECO:0000256" key="1">
    <source>
        <dbReference type="ARBA" id="ARBA00022603"/>
    </source>
</evidence>
<dbReference type="AlphaFoldDB" id="A0A3S3DWU1"/>
<dbReference type="RefSeq" id="WP_127948187.1">
    <property type="nucleotide sequence ID" value="NZ_RKLN01000006.1"/>
</dbReference>
<dbReference type="CDD" id="cd02440">
    <property type="entry name" value="AdoMet_MTases"/>
    <property type="match status" value="1"/>
</dbReference>
<reference evidence="5 6" key="1">
    <citation type="submission" date="2018-11" db="EMBL/GenBank/DDBJ databases">
        <title>Rhodococcus spongicola sp. nov. and Rhodococcus xishaensis sp. nov. from marine sponges.</title>
        <authorList>
            <person name="Li L."/>
            <person name="Lin H.W."/>
        </authorList>
    </citation>
    <scope>NUCLEOTIDE SEQUENCE [LARGE SCALE GENOMIC DNA]</scope>
    <source>
        <strain evidence="5 6">LHW50502</strain>
    </source>
</reference>
<accession>A0A3S3DWU1</accession>
<dbReference type="Pfam" id="PF13649">
    <property type="entry name" value="Methyltransf_25"/>
    <property type="match status" value="1"/>
</dbReference>
<comment type="caution">
    <text evidence="5">The sequence shown here is derived from an EMBL/GenBank/DDBJ whole genome shotgun (WGS) entry which is preliminary data.</text>
</comment>
<evidence type="ECO:0000313" key="5">
    <source>
        <dbReference type="EMBL" id="RVW00861.1"/>
    </source>
</evidence>
<organism evidence="5 6">
    <name type="scientific">Rhodococcus spongiicola</name>
    <dbReference type="NCBI Taxonomy" id="2487352"/>
    <lineage>
        <taxon>Bacteria</taxon>
        <taxon>Bacillati</taxon>
        <taxon>Actinomycetota</taxon>
        <taxon>Actinomycetes</taxon>
        <taxon>Mycobacteriales</taxon>
        <taxon>Nocardiaceae</taxon>
        <taxon>Rhodococcus</taxon>
    </lineage>
</organism>
<dbReference type="InterPro" id="IPR041698">
    <property type="entry name" value="Methyltransf_25"/>
</dbReference>
<evidence type="ECO:0000313" key="6">
    <source>
        <dbReference type="Proteomes" id="UP000284333"/>
    </source>
</evidence>
<keyword evidence="2 5" id="KW-0808">Transferase</keyword>
<dbReference type="GO" id="GO:0032259">
    <property type="term" value="P:methylation"/>
    <property type="evidence" value="ECO:0007669"/>
    <property type="project" value="UniProtKB-KW"/>
</dbReference>
<evidence type="ECO:0000259" key="4">
    <source>
        <dbReference type="Pfam" id="PF13649"/>
    </source>
</evidence>
<keyword evidence="6" id="KW-1185">Reference proteome</keyword>
<sequence>MSSSQRPDFDVLYRSGQTTDGEATLTPWDIGGPQPVVQELVAYGAVRGEVLDPGTGPGHHAIYYASKGYSATGIDASSAAIEQARRNAQTAGVTVDFRVADATALEGLENRFDTVVDSAFYHTFEEDEETQERYARALHRATKPGARLYMFEVGCHNVNGLQFQGLPAENFARVLPASGWRIDYLGTTTYQARFAPEAFAKMSALISNPEWLEEWAERMGPVMEQLRAIGPLLENHLVHAPFWAVHAVRIE</sequence>
<proteinExistence type="predicted"/>
<evidence type="ECO:0000256" key="3">
    <source>
        <dbReference type="ARBA" id="ARBA00022691"/>
    </source>
</evidence>
<keyword evidence="3" id="KW-0949">S-adenosyl-L-methionine</keyword>
<protein>
    <submittedName>
        <fullName evidence="5">Class I SAM-dependent methyltransferase</fullName>
    </submittedName>
</protein>